<evidence type="ECO:0000313" key="2">
    <source>
        <dbReference type="Proteomes" id="UP001601059"/>
    </source>
</evidence>
<dbReference type="InterPro" id="IPR056982">
    <property type="entry name" value="Phage_ProQ_C-like"/>
</dbReference>
<organism evidence="1 2">
    <name type="scientific">Cytobacillus spartinae</name>
    <dbReference type="NCBI Taxonomy" id="3299023"/>
    <lineage>
        <taxon>Bacteria</taxon>
        <taxon>Bacillati</taxon>
        <taxon>Bacillota</taxon>
        <taxon>Bacilli</taxon>
        <taxon>Bacillales</taxon>
        <taxon>Bacillaceae</taxon>
        <taxon>Cytobacillus</taxon>
    </lineage>
</organism>
<dbReference type="RefSeq" id="WP_389361129.1">
    <property type="nucleotide sequence ID" value="NZ_JBIACK010000004.1"/>
</dbReference>
<dbReference type="Pfam" id="PF24203">
    <property type="entry name" value="Phage_ProQ_C_like"/>
    <property type="match status" value="1"/>
</dbReference>
<name>A0ABW6KEI0_9BACI</name>
<gene>
    <name evidence="1" type="ORF">ACFYKX_11460</name>
</gene>
<dbReference type="SUPFAM" id="SSF51395">
    <property type="entry name" value="FMN-linked oxidoreductases"/>
    <property type="match status" value="1"/>
</dbReference>
<dbReference type="Proteomes" id="UP001601059">
    <property type="component" value="Unassembled WGS sequence"/>
</dbReference>
<dbReference type="EMBL" id="JBIACK010000004">
    <property type="protein sequence ID" value="MFE8701213.1"/>
    <property type="molecule type" value="Genomic_DNA"/>
</dbReference>
<accession>A0ABW6KEI0</accession>
<evidence type="ECO:0000313" key="1">
    <source>
        <dbReference type="EMBL" id="MFE8701213.1"/>
    </source>
</evidence>
<proteinExistence type="predicted"/>
<comment type="caution">
    <text evidence="1">The sequence shown here is derived from an EMBL/GenBank/DDBJ whole genome shotgun (WGS) entry which is preliminary data.</text>
</comment>
<reference evidence="1 2" key="1">
    <citation type="submission" date="2024-08" db="EMBL/GenBank/DDBJ databases">
        <title>Two novel Cytobacillus novel species.</title>
        <authorList>
            <person name="Liu G."/>
        </authorList>
    </citation>
    <scope>NUCLEOTIDE SEQUENCE [LARGE SCALE GENOMIC DNA]</scope>
    <source>
        <strain evidence="1 2">FJAT-54145</strain>
    </source>
</reference>
<keyword evidence="2" id="KW-1185">Reference proteome</keyword>
<sequence length="111" mass="13345">MQPLQIGQTLYGKPVENRARWDKEIAEGVVEKIGRKYVTVRFGSNVKQYHRDTLDEKSEYVPEWKLYFSKQEILDEEELMRNRWSIETAIKKMTVEQSRQILEILQIKRDN</sequence>
<protein>
    <submittedName>
        <fullName evidence="1">Uncharacterized protein</fullName>
    </submittedName>
</protein>